<dbReference type="GO" id="GO:0005506">
    <property type="term" value="F:iron ion binding"/>
    <property type="evidence" value="ECO:0007669"/>
    <property type="project" value="InterPro"/>
</dbReference>
<evidence type="ECO:0008006" key="8">
    <source>
        <dbReference type="Google" id="ProtNLM"/>
    </source>
</evidence>
<keyword evidence="2" id="KW-0808">Transferase</keyword>
<protein>
    <recommendedName>
        <fullName evidence="8">Cytochrome P450</fullName>
    </recommendedName>
</protein>
<dbReference type="PANTHER" id="PTHR24281">
    <property type="entry name" value="STEROID 21-HYDROXYLASE-RELATED"/>
    <property type="match status" value="1"/>
</dbReference>
<name>A0A819BHU3_9BILA</name>
<sequence length="795" mass="90461">MASKQTGWSISEEATALGFMLVVCFILLQMKHWFNFRSTDSWYRSMPFDIRETFSLGALRKATFFGRYFSKKYGPIYRLHSIFETVGILASSDLAAEFYKHSRTLQRSPEVSLLGQVSDTVMGKCMAALYGKEWQLCRTAFKTTFLTKAVQDCFEMIQRETAKWQSKYVANGAILDVQRSKIDELPLRILAHVVYGDDITDEEVEQVLVFAREHGAIMDVSMNILENLPVYKSLPWSLNARSKKFRAQWQLFNMEKLKKALSTSGQERIDVFSIAAKYFLQQEGDFDSNIAMFFDTIDEILLLNIDVTYVALMNMLVFVASNESVMATLRTEIKNSAPLNSKIEYDTLSKLPYLNAVFNESVRLRPPLSLSFPERTTEPMLLGGYRIPAGTAIMIDADSINHDPQVWKNPDDFDPNRFLDNKQSGIEFQYFKYGLNRNRRCLGFRYAEAIVKQVSWDILSLAKIDFADDQDPKEAIRKWSSRVRDKGLPFFTPYSNFPQLKLTFDFGDVASLDLAPVFRIDDGKSAPCFIAGEKALREKGSVLFGMSFGNNYYSEDVIKSLIPFLGSRFSRIFIDVPDEWTKHTYTALGYSDSDAKKKLRNLTTRLRKRCQLGVEIATQSGIAPRENFIFMNWGTHVETSKTYQNALAEIKMAYQQDDVFRGDCNATTAEVLRSQGRSRGWDNKSSVELAAAIEIAVNYVLMELAEAVAFGDIASLLTNGGHAPDTPAVMVYHRRWPVLEKFLNCEYENEICKQLVKKLAFNFGFLIFEARPVKCSSPEEFACDGSEEGTAKVTN</sequence>
<dbReference type="InterPro" id="IPR002401">
    <property type="entry name" value="Cyt_P450_E_grp-I"/>
</dbReference>
<dbReference type="EMBL" id="CAJOBS010003386">
    <property type="protein sequence ID" value="CAF4854746.1"/>
    <property type="molecule type" value="Genomic_DNA"/>
</dbReference>
<dbReference type="Proteomes" id="UP000663865">
    <property type="component" value="Unassembled WGS sequence"/>
</dbReference>
<dbReference type="Gene3D" id="1.10.630.10">
    <property type="entry name" value="Cytochrome P450"/>
    <property type="match status" value="1"/>
</dbReference>
<dbReference type="InterPro" id="IPR036396">
    <property type="entry name" value="Cyt_P450_sf"/>
</dbReference>
<feature type="transmembrane region" description="Helical" evidence="4">
    <location>
        <begin position="14"/>
        <end position="34"/>
    </location>
</feature>
<dbReference type="GO" id="GO:0004497">
    <property type="term" value="F:monooxygenase activity"/>
    <property type="evidence" value="ECO:0007669"/>
    <property type="project" value="InterPro"/>
</dbReference>
<keyword evidence="3" id="KW-0349">Heme</keyword>
<evidence type="ECO:0000313" key="7">
    <source>
        <dbReference type="Proteomes" id="UP000663865"/>
    </source>
</evidence>
<dbReference type="SUPFAM" id="SSF48264">
    <property type="entry name" value="Cytochrome P450"/>
    <property type="match status" value="1"/>
</dbReference>
<dbReference type="GO" id="GO:0016755">
    <property type="term" value="F:aminoacyltransferase activity"/>
    <property type="evidence" value="ECO:0007669"/>
    <property type="project" value="InterPro"/>
</dbReference>
<dbReference type="Pfam" id="PF00067">
    <property type="entry name" value="p450"/>
    <property type="match status" value="1"/>
</dbReference>
<dbReference type="EMBL" id="CAJNYV010006110">
    <property type="protein sequence ID" value="CAF3802367.1"/>
    <property type="molecule type" value="Genomic_DNA"/>
</dbReference>
<dbReference type="GO" id="GO:0020037">
    <property type="term" value="F:heme binding"/>
    <property type="evidence" value="ECO:0007669"/>
    <property type="project" value="InterPro"/>
</dbReference>
<evidence type="ECO:0000256" key="2">
    <source>
        <dbReference type="ARBA" id="ARBA00022679"/>
    </source>
</evidence>
<evidence type="ECO:0000256" key="3">
    <source>
        <dbReference type="PIRSR" id="PIRSR602401-1"/>
    </source>
</evidence>
<dbReference type="Gene3D" id="3.40.50.11710">
    <property type="entry name" value="Cyclodipeptide synthase"/>
    <property type="match status" value="1"/>
</dbReference>
<dbReference type="PRINTS" id="PR00463">
    <property type="entry name" value="EP450I"/>
</dbReference>
<dbReference type="InterPro" id="IPR001128">
    <property type="entry name" value="Cyt_P450"/>
</dbReference>
<accession>A0A819BHU3</accession>
<dbReference type="AlphaFoldDB" id="A0A819BHU3"/>
<evidence type="ECO:0000256" key="4">
    <source>
        <dbReference type="SAM" id="Phobius"/>
    </source>
</evidence>
<dbReference type="InterPro" id="IPR038622">
    <property type="entry name" value="CDPS_sf"/>
</dbReference>
<evidence type="ECO:0000313" key="6">
    <source>
        <dbReference type="EMBL" id="CAF4854746.1"/>
    </source>
</evidence>
<proteinExistence type="inferred from homology"/>
<keyword evidence="4" id="KW-1133">Transmembrane helix</keyword>
<feature type="binding site" description="axial binding residue" evidence="3">
    <location>
        <position position="441"/>
    </location>
    <ligand>
        <name>heme</name>
        <dbReference type="ChEBI" id="CHEBI:30413"/>
    </ligand>
    <ligandPart>
        <name>Fe</name>
        <dbReference type="ChEBI" id="CHEBI:18248"/>
    </ligandPart>
</feature>
<evidence type="ECO:0000256" key="1">
    <source>
        <dbReference type="ARBA" id="ARBA00010617"/>
    </source>
</evidence>
<comment type="caution">
    <text evidence="5">The sequence shown here is derived from an EMBL/GenBank/DDBJ whole genome shotgun (WGS) entry which is preliminary data.</text>
</comment>
<dbReference type="NCBIfam" id="TIGR04539">
    <property type="entry name" value="tRNA_cyclodipep"/>
    <property type="match status" value="1"/>
</dbReference>
<reference evidence="5" key="1">
    <citation type="submission" date="2021-02" db="EMBL/GenBank/DDBJ databases">
        <authorList>
            <person name="Nowell W R."/>
        </authorList>
    </citation>
    <scope>NUCLEOTIDE SEQUENCE</scope>
</reference>
<evidence type="ECO:0000313" key="5">
    <source>
        <dbReference type="EMBL" id="CAF3802367.1"/>
    </source>
</evidence>
<organism evidence="5 7">
    <name type="scientific">Rotaria socialis</name>
    <dbReference type="NCBI Taxonomy" id="392032"/>
    <lineage>
        <taxon>Eukaryota</taxon>
        <taxon>Metazoa</taxon>
        <taxon>Spiralia</taxon>
        <taxon>Gnathifera</taxon>
        <taxon>Rotifera</taxon>
        <taxon>Eurotatoria</taxon>
        <taxon>Bdelloidea</taxon>
        <taxon>Philodinida</taxon>
        <taxon>Philodinidae</taxon>
        <taxon>Rotaria</taxon>
    </lineage>
</organism>
<dbReference type="Proteomes" id="UP000663838">
    <property type="component" value="Unassembled WGS sequence"/>
</dbReference>
<gene>
    <name evidence="5" type="ORF">KIK155_LOCUS32511</name>
    <name evidence="6" type="ORF">TOA249_LOCUS27187</name>
</gene>
<keyword evidence="4" id="KW-0472">Membrane</keyword>
<comment type="cofactor">
    <cofactor evidence="3">
        <name>heme</name>
        <dbReference type="ChEBI" id="CHEBI:30413"/>
    </cofactor>
</comment>
<keyword evidence="3" id="KW-0479">Metal-binding</keyword>
<dbReference type="GO" id="GO:0016705">
    <property type="term" value="F:oxidoreductase activity, acting on paired donors, with incorporation or reduction of molecular oxygen"/>
    <property type="evidence" value="ECO:0007669"/>
    <property type="project" value="InterPro"/>
</dbReference>
<keyword evidence="4" id="KW-0812">Transmembrane</keyword>
<dbReference type="Pfam" id="PF16715">
    <property type="entry name" value="CDPS"/>
    <property type="match status" value="1"/>
</dbReference>
<dbReference type="InterPro" id="IPR030903">
    <property type="entry name" value="CDPS"/>
</dbReference>
<comment type="similarity">
    <text evidence="1">Belongs to the cytochrome P450 family.</text>
</comment>
<keyword evidence="3" id="KW-0408">Iron</keyword>